<reference evidence="1 2" key="1">
    <citation type="submission" date="2016-04" db="EMBL/GenBank/DDBJ databases">
        <title>Complete genome sequence of Pseudomonas sp. LAB-08 isolated from TCE contaminated aquifer soil.</title>
        <authorList>
            <person name="Dohra H."/>
            <person name="Suzuki K."/>
            <person name="Fatma A."/>
            <person name="Inuzuka Y."/>
            <person name="Honjo M."/>
            <person name="Tashiro Y."/>
            <person name="Futamata H."/>
        </authorList>
    </citation>
    <scope>NUCLEOTIDE SEQUENCE [LARGE SCALE GENOMIC DNA]</scope>
    <source>
        <strain evidence="1 2">LAB-08</strain>
    </source>
</reference>
<accession>A0ABM7RPY6</accession>
<dbReference type="Proteomes" id="UP000218595">
    <property type="component" value="Chromosome"/>
</dbReference>
<protein>
    <submittedName>
        <fullName evidence="1">AAA family ATPase</fullName>
    </submittedName>
</protein>
<keyword evidence="2" id="KW-1185">Reference proteome</keyword>
<evidence type="ECO:0000313" key="2">
    <source>
        <dbReference type="Proteomes" id="UP000218595"/>
    </source>
</evidence>
<dbReference type="Gene3D" id="3.40.50.300">
    <property type="entry name" value="P-loop containing nucleotide triphosphate hydrolases"/>
    <property type="match status" value="1"/>
</dbReference>
<dbReference type="EMBL" id="AP017423">
    <property type="protein sequence ID" value="BCX67269.1"/>
    <property type="molecule type" value="Genomic_DNA"/>
</dbReference>
<dbReference type="SUPFAM" id="SSF52540">
    <property type="entry name" value="P-loop containing nucleoside triphosphate hydrolases"/>
    <property type="match status" value="1"/>
</dbReference>
<name>A0ABM7RPY6_9PSED</name>
<organism evidence="1 2">
    <name type="scientific">Pseudomonas izuensis</name>
    <dbReference type="NCBI Taxonomy" id="2684212"/>
    <lineage>
        <taxon>Bacteria</taxon>
        <taxon>Pseudomonadati</taxon>
        <taxon>Pseudomonadota</taxon>
        <taxon>Gammaproteobacteria</taxon>
        <taxon>Pseudomonadales</taxon>
        <taxon>Pseudomonadaceae</taxon>
        <taxon>Pseudomonas</taxon>
    </lineage>
</organism>
<dbReference type="InterPro" id="IPR027417">
    <property type="entry name" value="P-loop_NTPase"/>
</dbReference>
<sequence>MTEFVDVNDLIQRWGARAILEDYETSPVWVFEGLIEKGDQWIVSGAPKSGKSRLALQIAIAASEGTEFFGYKCTSRQKVLYIDFELSKRLSAERVVTMYANSKNKLVNNSYFFRCSDYKSIDILNEDDTRTLQAQIEALKPDLIIFDVLARMHGVDENSNPEMTKVMLRARQLSGDAAHIIVHHARKETYGNGGAKAIRGASSIHGEVNGVISLAVEGSKQGSHSVVFSLRGPKDPGKKWLDGKELMFNLVQADESIDKDEKLEAVFRSIFADDKAKSSGKLSAVLGNLLGITARNATPKMTKAVETGLLHKEQIGNRMMYSLAKISSSSI</sequence>
<evidence type="ECO:0000313" key="1">
    <source>
        <dbReference type="EMBL" id="BCX67269.1"/>
    </source>
</evidence>
<proteinExistence type="predicted"/>
<gene>
    <name evidence="1" type="ORF">LAB08_R19030</name>
</gene>
<dbReference type="Pfam" id="PF13481">
    <property type="entry name" value="AAA_25"/>
    <property type="match status" value="1"/>
</dbReference>
<dbReference type="RefSeq" id="WP_157755728.1">
    <property type="nucleotide sequence ID" value="NZ_AP017423.2"/>
</dbReference>